<name>A0A929N3B5_9ACTO</name>
<dbReference type="InterPro" id="IPR046268">
    <property type="entry name" value="DUF6301"/>
</dbReference>
<dbReference type="EMBL" id="JABZFZ010000504">
    <property type="protein sequence ID" value="MBF0940810.1"/>
    <property type="molecule type" value="Genomic_DNA"/>
</dbReference>
<dbReference type="Proteomes" id="UP000718630">
    <property type="component" value="Unassembled WGS sequence"/>
</dbReference>
<comment type="caution">
    <text evidence="1">The sequence shown here is derived from an EMBL/GenBank/DDBJ whole genome shotgun (WGS) entry which is preliminary data.</text>
</comment>
<proteinExistence type="predicted"/>
<reference evidence="1" key="1">
    <citation type="submission" date="2020-04" db="EMBL/GenBank/DDBJ databases">
        <title>Deep metagenomics examines the oral microbiome during advanced dental caries in children, revealing novel taxa and co-occurrences with host molecules.</title>
        <authorList>
            <person name="Baker J.L."/>
            <person name="Morton J.T."/>
            <person name="Dinis M."/>
            <person name="Alvarez R."/>
            <person name="Tran N.C."/>
            <person name="Knight R."/>
            <person name="Edlund A."/>
        </authorList>
    </citation>
    <scope>NUCLEOTIDE SEQUENCE</scope>
    <source>
        <strain evidence="1">JCVI_32_bin.64</strain>
    </source>
</reference>
<dbReference type="AlphaFoldDB" id="A0A929N3B5"/>
<dbReference type="Pfam" id="PF19818">
    <property type="entry name" value="DUF6301"/>
    <property type="match status" value="1"/>
</dbReference>
<accession>A0A929N3B5</accession>
<evidence type="ECO:0000313" key="1">
    <source>
        <dbReference type="EMBL" id="MBF0940810.1"/>
    </source>
</evidence>
<organism evidence="1 2">
    <name type="scientific">Schaalia georgiae</name>
    <dbReference type="NCBI Taxonomy" id="52768"/>
    <lineage>
        <taxon>Bacteria</taxon>
        <taxon>Bacillati</taxon>
        <taxon>Actinomycetota</taxon>
        <taxon>Actinomycetes</taxon>
        <taxon>Actinomycetales</taxon>
        <taxon>Actinomycetaceae</taxon>
        <taxon>Schaalia</taxon>
    </lineage>
</organism>
<protein>
    <submittedName>
        <fullName evidence="1">Uncharacterized protein</fullName>
    </submittedName>
</protein>
<gene>
    <name evidence="1" type="ORF">HXK03_08065</name>
</gene>
<evidence type="ECO:0000313" key="2">
    <source>
        <dbReference type="Proteomes" id="UP000718630"/>
    </source>
</evidence>
<sequence length="102" mass="11135">MDDVQLSSLMPPATYGGFDSAIEGTYRAYYDEVTTTWGEPVDEEDRGTGRSTTWILPNDVCLSLSGNRAGIGMIVTSPDQTEERLAELRTGKSVFDDPEALP</sequence>